<feature type="domain" description="RRM" evidence="4">
    <location>
        <begin position="133"/>
        <end position="210"/>
    </location>
</feature>
<dbReference type="GeneID" id="17325890"/>
<dbReference type="Gene3D" id="3.30.70.330">
    <property type="match status" value="2"/>
</dbReference>
<dbReference type="PANTHER" id="PTHR23003">
    <property type="entry name" value="RNA RECOGNITION MOTIF RRM DOMAIN CONTAINING PROTEIN"/>
    <property type="match status" value="1"/>
</dbReference>
<dbReference type="GO" id="GO:0005737">
    <property type="term" value="C:cytoplasm"/>
    <property type="evidence" value="ECO:0007669"/>
    <property type="project" value="TreeGrafter"/>
</dbReference>
<dbReference type="SUPFAM" id="SSF54928">
    <property type="entry name" value="RNA-binding domain, RBD"/>
    <property type="match status" value="1"/>
</dbReference>
<dbReference type="OrthoDB" id="1049195at2759"/>
<dbReference type="KEGG" id="ccp:CHC_T00009125001"/>
<dbReference type="InterPro" id="IPR035979">
    <property type="entry name" value="RBD_domain_sf"/>
</dbReference>
<protein>
    <submittedName>
        <fullName evidence="5">RNP domain-containing protein</fullName>
    </submittedName>
</protein>
<dbReference type="Gramene" id="CDF38287">
    <property type="protein sequence ID" value="CDF38287"/>
    <property type="gene ID" value="CHC_T00009125001"/>
</dbReference>
<dbReference type="PANTHER" id="PTHR23003:SF3">
    <property type="entry name" value="FI21236P1-RELATED"/>
    <property type="match status" value="1"/>
</dbReference>
<dbReference type="Pfam" id="PF00076">
    <property type="entry name" value="RRM_1"/>
    <property type="match status" value="2"/>
</dbReference>
<feature type="region of interest" description="Disordered" evidence="3">
    <location>
        <begin position="1"/>
        <end position="32"/>
    </location>
</feature>
<evidence type="ECO:0000313" key="6">
    <source>
        <dbReference type="Proteomes" id="UP000012073"/>
    </source>
</evidence>
<dbReference type="FunFam" id="3.30.70.330:FF:000034">
    <property type="entry name" value="heterogeneous nuclear ribonucleoprotein M isoform X1"/>
    <property type="match status" value="1"/>
</dbReference>
<keyword evidence="6" id="KW-1185">Reference proteome</keyword>
<proteinExistence type="predicted"/>
<dbReference type="AlphaFoldDB" id="R7QID6"/>
<gene>
    <name evidence="5" type="ORF">CHC_T00009125001</name>
</gene>
<name>R7QID6_CHOCR</name>
<dbReference type="PhylomeDB" id="R7QID6"/>
<feature type="compositionally biased region" description="Low complexity" evidence="3">
    <location>
        <begin position="14"/>
        <end position="23"/>
    </location>
</feature>
<dbReference type="PROSITE" id="PS50102">
    <property type="entry name" value="RRM"/>
    <property type="match status" value="2"/>
</dbReference>
<dbReference type="STRING" id="2769.R7QID6"/>
<dbReference type="OMA" id="PAKGCRV"/>
<evidence type="ECO:0000256" key="2">
    <source>
        <dbReference type="PROSITE-ProRule" id="PRU00176"/>
    </source>
</evidence>
<evidence type="ECO:0000259" key="4">
    <source>
        <dbReference type="PROSITE" id="PS50102"/>
    </source>
</evidence>
<keyword evidence="1 2" id="KW-0694">RNA-binding</keyword>
<dbReference type="EMBL" id="HG001914">
    <property type="protein sequence ID" value="CDF38287.1"/>
    <property type="molecule type" value="Genomic_DNA"/>
</dbReference>
<dbReference type="InterPro" id="IPR050374">
    <property type="entry name" value="RRT5_SRSF_SR"/>
</dbReference>
<accession>R7QID6</accession>
<dbReference type="GO" id="GO:0005634">
    <property type="term" value="C:nucleus"/>
    <property type="evidence" value="ECO:0007669"/>
    <property type="project" value="TreeGrafter"/>
</dbReference>
<sequence length="211" mass="23509">MEEAPIEAFHEEAPAAGPQTTGPAPGGHTGGKRVYVGNLSWDTRWQGLKDHMREAGNVAHAEVFTESSGRSAGCGIVEFETPEAAENAINTLNDTMLDGRSIFVRADREEGKPRRAFGDGEGFSRRRESDRGRKIVVWNLPYHIRWQDLKDLFREYGSVIRADVPQTHDGKSKGMGTVLFETEMEAERAIQEMTGKEVDGRIVDCRLDKYA</sequence>
<dbReference type="Proteomes" id="UP000012073">
    <property type="component" value="Unassembled WGS sequence"/>
</dbReference>
<feature type="domain" description="RRM" evidence="4">
    <location>
        <begin position="32"/>
        <end position="109"/>
    </location>
</feature>
<evidence type="ECO:0000313" key="5">
    <source>
        <dbReference type="EMBL" id="CDF38287.1"/>
    </source>
</evidence>
<dbReference type="InterPro" id="IPR000504">
    <property type="entry name" value="RRM_dom"/>
</dbReference>
<dbReference type="GO" id="GO:0003729">
    <property type="term" value="F:mRNA binding"/>
    <property type="evidence" value="ECO:0007669"/>
    <property type="project" value="TreeGrafter"/>
</dbReference>
<dbReference type="CDD" id="cd00590">
    <property type="entry name" value="RRM_SF"/>
    <property type="match status" value="1"/>
</dbReference>
<dbReference type="GO" id="GO:1990904">
    <property type="term" value="C:ribonucleoprotein complex"/>
    <property type="evidence" value="ECO:0007669"/>
    <property type="project" value="TreeGrafter"/>
</dbReference>
<dbReference type="SMART" id="SM00360">
    <property type="entry name" value="RRM"/>
    <property type="match status" value="2"/>
</dbReference>
<organism evidence="5 6">
    <name type="scientific">Chondrus crispus</name>
    <name type="common">Carrageen Irish moss</name>
    <name type="synonym">Polymorpha crispa</name>
    <dbReference type="NCBI Taxonomy" id="2769"/>
    <lineage>
        <taxon>Eukaryota</taxon>
        <taxon>Rhodophyta</taxon>
        <taxon>Florideophyceae</taxon>
        <taxon>Rhodymeniophycidae</taxon>
        <taxon>Gigartinales</taxon>
        <taxon>Gigartinaceae</taxon>
        <taxon>Chondrus</taxon>
    </lineage>
</organism>
<dbReference type="RefSeq" id="XP_005718172.1">
    <property type="nucleotide sequence ID" value="XM_005718115.1"/>
</dbReference>
<dbReference type="InterPro" id="IPR012677">
    <property type="entry name" value="Nucleotide-bd_a/b_plait_sf"/>
</dbReference>
<evidence type="ECO:0000256" key="3">
    <source>
        <dbReference type="SAM" id="MobiDB-lite"/>
    </source>
</evidence>
<evidence type="ECO:0000256" key="1">
    <source>
        <dbReference type="ARBA" id="ARBA00022884"/>
    </source>
</evidence>
<reference evidence="6" key="1">
    <citation type="journal article" date="2013" name="Proc. Natl. Acad. Sci. U.S.A.">
        <title>Genome structure and metabolic features in the red seaweed Chondrus crispus shed light on evolution of the Archaeplastida.</title>
        <authorList>
            <person name="Collen J."/>
            <person name="Porcel B."/>
            <person name="Carre W."/>
            <person name="Ball S.G."/>
            <person name="Chaparro C."/>
            <person name="Tonon T."/>
            <person name="Barbeyron T."/>
            <person name="Michel G."/>
            <person name="Noel B."/>
            <person name="Valentin K."/>
            <person name="Elias M."/>
            <person name="Artiguenave F."/>
            <person name="Arun A."/>
            <person name="Aury J.M."/>
            <person name="Barbosa-Neto J.F."/>
            <person name="Bothwell J.H."/>
            <person name="Bouget F.Y."/>
            <person name="Brillet L."/>
            <person name="Cabello-Hurtado F."/>
            <person name="Capella-Gutierrez S."/>
            <person name="Charrier B."/>
            <person name="Cladiere L."/>
            <person name="Cock J.M."/>
            <person name="Coelho S.M."/>
            <person name="Colleoni C."/>
            <person name="Czjzek M."/>
            <person name="Da Silva C."/>
            <person name="Delage L."/>
            <person name="Denoeud F."/>
            <person name="Deschamps P."/>
            <person name="Dittami S.M."/>
            <person name="Gabaldon T."/>
            <person name="Gachon C.M."/>
            <person name="Groisillier A."/>
            <person name="Herve C."/>
            <person name="Jabbari K."/>
            <person name="Katinka M."/>
            <person name="Kloareg B."/>
            <person name="Kowalczyk N."/>
            <person name="Labadie K."/>
            <person name="Leblanc C."/>
            <person name="Lopez P.J."/>
            <person name="McLachlan D.H."/>
            <person name="Meslet-Cladiere L."/>
            <person name="Moustafa A."/>
            <person name="Nehr Z."/>
            <person name="Nyvall Collen P."/>
            <person name="Panaud O."/>
            <person name="Partensky F."/>
            <person name="Poulain J."/>
            <person name="Rensing S.A."/>
            <person name="Rousvoal S."/>
            <person name="Samson G."/>
            <person name="Symeonidi A."/>
            <person name="Weissenbach J."/>
            <person name="Zambounis A."/>
            <person name="Wincker P."/>
            <person name="Boyen C."/>
        </authorList>
    </citation>
    <scope>NUCLEOTIDE SEQUENCE [LARGE SCALE GENOMIC DNA]</scope>
    <source>
        <strain evidence="6">cv. Stackhouse</strain>
    </source>
</reference>